<reference evidence="9" key="1">
    <citation type="journal article" date="2014" name="Int. J. Syst. Evol. Microbiol.">
        <title>Complete genome sequence of Corynebacterium casei LMG S-19264T (=DSM 44701T), isolated from a smear-ripened cheese.</title>
        <authorList>
            <consortium name="US DOE Joint Genome Institute (JGI-PGF)"/>
            <person name="Walter F."/>
            <person name="Albersmeier A."/>
            <person name="Kalinowski J."/>
            <person name="Ruckert C."/>
        </authorList>
    </citation>
    <scope>NUCLEOTIDE SEQUENCE</scope>
    <source>
        <strain evidence="9">JCM 4477</strain>
    </source>
</reference>
<keyword evidence="4" id="KW-0325">Glycoprotein</keyword>
<sequence>MLAAALTALFAGSGLVAPAAPSALESSWAGGQSLDGRGNNVLRPDWGRAGTKYSRVTDARYADGRSTPVGGPNARTVSNRVFNDEFVDDKGFGFSVNIFSEQQLSQWSWVWGQFIDHEFGLRSGVLSSDPQGERADVPVNGKDPLETRGDPAALRFTRSTPAPGTGVTTPREQINNVSSYLDASAVYSTDDRRLEWLREGPVDGNLANNGAKLLMPDEYLPRRDARGDTASAPEVELGGELITNPGQAVVTGDARANNNTGVTAVETLIAREHNRIVDALPASLDEQEKFEIARRVVIAEVQYITYNEFLPAHGIRLPGYRGYNPLVDATLSNEFSTVGYRIHSMIHSGFPMETERSRYTDEQMQKFRDMGFNIDPSEDPAKVKLQFVLAQARDNPMILPMVGLGPFLQGLGSKAQYHNDEQIEREIRDVLCSAPDANPKCVFDLGALDVERGRDHGMPSYNEMRRAYGLPAKTSFKDITGESTETFPADPQLTPGDEINDPDSVDFTRITNLFGSEVTAENDPEDTSAVSYARRTPLAARLKALYGSVDKLDAYVGMLAEKHSGPEFGELQRAMWSREFQRLRDGDRFFYGNQMPVLDRIAKRYGIDFRANLGDLIARNTDLERSDLAGNVFFAKGQVPPQSCRVGYRTTARTGTDSGTYEATVRVTNTTRRPIDAWALRFRYPDEQEITGTRGAVGKQNGTDVSLTNPPADGAIEPGETREIALTGTWRGRDGIPSSFTLNTTRCRAEQGSG</sequence>
<dbReference type="InterPro" id="IPR037120">
    <property type="entry name" value="Haem_peroxidase_sf_animal"/>
</dbReference>
<feature type="chain" id="PRO_5037942842" description="CBM2 domain-containing protein" evidence="7">
    <location>
        <begin position="20"/>
        <end position="754"/>
    </location>
</feature>
<evidence type="ECO:0000259" key="8">
    <source>
        <dbReference type="PROSITE" id="PS51173"/>
    </source>
</evidence>
<evidence type="ECO:0000256" key="4">
    <source>
        <dbReference type="ARBA" id="ARBA00023180"/>
    </source>
</evidence>
<keyword evidence="5" id="KW-0624">Polysaccharide degradation</keyword>
<comment type="subcellular location">
    <subcellularLocation>
        <location evidence="1">Secreted</location>
    </subcellularLocation>
</comment>
<dbReference type="PANTHER" id="PTHR11475">
    <property type="entry name" value="OXIDASE/PEROXIDASE"/>
    <property type="match status" value="1"/>
</dbReference>
<gene>
    <name evidence="9" type="ORF">GCM10018772_59670</name>
</gene>
<evidence type="ECO:0000256" key="3">
    <source>
        <dbReference type="ARBA" id="ARBA00022729"/>
    </source>
</evidence>
<dbReference type="GO" id="GO:0004601">
    <property type="term" value="F:peroxidase activity"/>
    <property type="evidence" value="ECO:0007669"/>
    <property type="project" value="InterPro"/>
</dbReference>
<dbReference type="EMBL" id="BNBI01000015">
    <property type="protein sequence ID" value="GHF25965.1"/>
    <property type="molecule type" value="Genomic_DNA"/>
</dbReference>
<evidence type="ECO:0000256" key="2">
    <source>
        <dbReference type="ARBA" id="ARBA00022525"/>
    </source>
</evidence>
<feature type="region of interest" description="Disordered" evidence="6">
    <location>
        <begin position="694"/>
        <end position="716"/>
    </location>
</feature>
<evidence type="ECO:0000256" key="6">
    <source>
        <dbReference type="SAM" id="MobiDB-lite"/>
    </source>
</evidence>
<dbReference type="InterPro" id="IPR008965">
    <property type="entry name" value="CBM2/CBM3_carb-bd_dom_sf"/>
</dbReference>
<dbReference type="GO" id="GO:0000272">
    <property type="term" value="P:polysaccharide catabolic process"/>
    <property type="evidence" value="ECO:0007669"/>
    <property type="project" value="UniProtKB-KW"/>
</dbReference>
<dbReference type="InterPro" id="IPR012291">
    <property type="entry name" value="CBM2_carb-bd_dom_sf"/>
</dbReference>
<organism evidence="9 10">
    <name type="scientific">Streptomyces fumanus</name>
    <dbReference type="NCBI Taxonomy" id="67302"/>
    <lineage>
        <taxon>Bacteria</taxon>
        <taxon>Bacillati</taxon>
        <taxon>Actinomycetota</taxon>
        <taxon>Actinomycetes</taxon>
        <taxon>Kitasatosporales</taxon>
        <taxon>Streptomycetaceae</taxon>
        <taxon>Streptomyces</taxon>
    </lineage>
</organism>
<reference evidence="9" key="2">
    <citation type="submission" date="2020-09" db="EMBL/GenBank/DDBJ databases">
        <authorList>
            <person name="Sun Q."/>
            <person name="Ohkuma M."/>
        </authorList>
    </citation>
    <scope>NUCLEOTIDE SEQUENCE</scope>
    <source>
        <strain evidence="9">JCM 4477</strain>
    </source>
</reference>
<feature type="domain" description="CBM2" evidence="8">
    <location>
        <begin position="637"/>
        <end position="750"/>
    </location>
</feature>
<evidence type="ECO:0000313" key="10">
    <source>
        <dbReference type="Proteomes" id="UP000630718"/>
    </source>
</evidence>
<dbReference type="GO" id="GO:0006979">
    <property type="term" value="P:response to oxidative stress"/>
    <property type="evidence" value="ECO:0007669"/>
    <property type="project" value="InterPro"/>
</dbReference>
<name>A0A919E915_9ACTN</name>
<keyword evidence="3 7" id="KW-0732">Signal</keyword>
<evidence type="ECO:0000313" key="9">
    <source>
        <dbReference type="EMBL" id="GHF25965.1"/>
    </source>
</evidence>
<dbReference type="Gene3D" id="2.60.40.290">
    <property type="match status" value="1"/>
</dbReference>
<protein>
    <recommendedName>
        <fullName evidence="8">CBM2 domain-containing protein</fullName>
    </recommendedName>
</protein>
<dbReference type="PROSITE" id="PS51173">
    <property type="entry name" value="CBM2"/>
    <property type="match status" value="1"/>
</dbReference>
<dbReference type="Proteomes" id="UP000630718">
    <property type="component" value="Unassembled WGS sequence"/>
</dbReference>
<dbReference type="Gene3D" id="1.10.640.10">
    <property type="entry name" value="Haem peroxidase domain superfamily, animal type"/>
    <property type="match status" value="1"/>
</dbReference>
<keyword evidence="5" id="KW-0119">Carbohydrate metabolism</keyword>
<dbReference type="InterPro" id="IPR010255">
    <property type="entry name" value="Haem_peroxidase_sf"/>
</dbReference>
<dbReference type="InterPro" id="IPR019791">
    <property type="entry name" value="Haem_peroxidase_animal"/>
</dbReference>
<dbReference type="GO" id="GO:0030247">
    <property type="term" value="F:polysaccharide binding"/>
    <property type="evidence" value="ECO:0007669"/>
    <property type="project" value="UniProtKB-UniRule"/>
</dbReference>
<keyword evidence="2" id="KW-0964">Secreted</keyword>
<dbReference type="AlphaFoldDB" id="A0A919E915"/>
<dbReference type="GO" id="GO:0020037">
    <property type="term" value="F:heme binding"/>
    <property type="evidence" value="ECO:0007669"/>
    <property type="project" value="InterPro"/>
</dbReference>
<feature type="compositionally biased region" description="Polar residues" evidence="6">
    <location>
        <begin position="700"/>
        <end position="709"/>
    </location>
</feature>
<keyword evidence="10" id="KW-1185">Reference proteome</keyword>
<dbReference type="Pfam" id="PF00553">
    <property type="entry name" value="CBM_2"/>
    <property type="match status" value="1"/>
</dbReference>
<evidence type="ECO:0000256" key="7">
    <source>
        <dbReference type="SAM" id="SignalP"/>
    </source>
</evidence>
<feature type="region of interest" description="Disordered" evidence="6">
    <location>
        <begin position="127"/>
        <end position="149"/>
    </location>
</feature>
<accession>A0A919E915</accession>
<dbReference type="PROSITE" id="PS50292">
    <property type="entry name" value="PEROXIDASE_3"/>
    <property type="match status" value="1"/>
</dbReference>
<dbReference type="GO" id="GO:0005576">
    <property type="term" value="C:extracellular region"/>
    <property type="evidence" value="ECO:0007669"/>
    <property type="project" value="UniProtKB-SubCell"/>
</dbReference>
<dbReference type="SUPFAM" id="SSF48113">
    <property type="entry name" value="Heme-dependent peroxidases"/>
    <property type="match status" value="1"/>
</dbReference>
<dbReference type="SUPFAM" id="SSF49384">
    <property type="entry name" value="Carbohydrate-binding domain"/>
    <property type="match status" value="1"/>
</dbReference>
<dbReference type="InterPro" id="IPR001919">
    <property type="entry name" value="CBD2"/>
</dbReference>
<evidence type="ECO:0000256" key="1">
    <source>
        <dbReference type="ARBA" id="ARBA00004613"/>
    </source>
</evidence>
<comment type="caution">
    <text evidence="9">The sequence shown here is derived from an EMBL/GenBank/DDBJ whole genome shotgun (WGS) entry which is preliminary data.</text>
</comment>
<feature type="signal peptide" evidence="7">
    <location>
        <begin position="1"/>
        <end position="19"/>
    </location>
</feature>
<dbReference type="PANTHER" id="PTHR11475:SF4">
    <property type="entry name" value="CHORION PEROXIDASE"/>
    <property type="match status" value="1"/>
</dbReference>
<evidence type="ECO:0000256" key="5">
    <source>
        <dbReference type="ARBA" id="ARBA00023326"/>
    </source>
</evidence>
<dbReference type="GO" id="GO:0004553">
    <property type="term" value="F:hydrolase activity, hydrolyzing O-glycosyl compounds"/>
    <property type="evidence" value="ECO:0007669"/>
    <property type="project" value="InterPro"/>
</dbReference>
<dbReference type="Pfam" id="PF03098">
    <property type="entry name" value="An_peroxidase"/>
    <property type="match status" value="2"/>
</dbReference>
<proteinExistence type="predicted"/>
<dbReference type="SMART" id="SM00637">
    <property type="entry name" value="CBD_II"/>
    <property type="match status" value="1"/>
</dbReference>